<feature type="compositionally biased region" description="Polar residues" evidence="10">
    <location>
        <begin position="593"/>
        <end position="608"/>
    </location>
</feature>
<feature type="compositionally biased region" description="Basic and acidic residues" evidence="10">
    <location>
        <begin position="1018"/>
        <end position="1034"/>
    </location>
</feature>
<reference evidence="15" key="1">
    <citation type="submission" date="2025-08" db="UniProtKB">
        <authorList>
            <consortium name="RefSeq"/>
        </authorList>
    </citation>
    <scope>IDENTIFICATION</scope>
</reference>
<keyword evidence="3" id="KW-0217">Developmental protein</keyword>
<feature type="compositionally biased region" description="Basic and acidic residues" evidence="10">
    <location>
        <begin position="626"/>
        <end position="644"/>
    </location>
</feature>
<dbReference type="RefSeq" id="XP_004406381.1">
    <property type="nucleotide sequence ID" value="XM_004406324.2"/>
</dbReference>
<feature type="region of interest" description="Disordered" evidence="10">
    <location>
        <begin position="340"/>
        <end position="424"/>
    </location>
</feature>
<evidence type="ECO:0000313" key="14">
    <source>
        <dbReference type="Proteomes" id="UP000245340"/>
    </source>
</evidence>
<dbReference type="GO" id="GO:0051015">
    <property type="term" value="F:actin filament binding"/>
    <property type="evidence" value="ECO:0007669"/>
    <property type="project" value="InterPro"/>
</dbReference>
<feature type="compositionally biased region" description="Low complexity" evidence="10">
    <location>
        <begin position="749"/>
        <end position="769"/>
    </location>
</feature>
<keyword evidence="5" id="KW-0597">Phosphoprotein</keyword>
<dbReference type="InterPro" id="IPR014799">
    <property type="entry name" value="ASD2_dom"/>
</dbReference>
<feature type="domain" description="ASD2" evidence="13">
    <location>
        <begin position="1695"/>
        <end position="1983"/>
    </location>
</feature>
<keyword evidence="6" id="KW-0493">Microtubule</keyword>
<dbReference type="Gene3D" id="2.30.42.10">
    <property type="match status" value="1"/>
</dbReference>
<protein>
    <submittedName>
        <fullName evidence="15">Protein Shroom3</fullName>
    </submittedName>
</protein>
<dbReference type="GeneID" id="101377225"/>
<feature type="region of interest" description="Disordered" evidence="10">
    <location>
        <begin position="113"/>
        <end position="201"/>
    </location>
</feature>
<dbReference type="GO" id="GO:0043296">
    <property type="term" value="C:apical junction complex"/>
    <property type="evidence" value="ECO:0007669"/>
    <property type="project" value="TreeGrafter"/>
</dbReference>
<dbReference type="GO" id="GO:0016324">
    <property type="term" value="C:apical plasma membrane"/>
    <property type="evidence" value="ECO:0007669"/>
    <property type="project" value="TreeGrafter"/>
</dbReference>
<evidence type="ECO:0000256" key="3">
    <source>
        <dbReference type="ARBA" id="ARBA00022473"/>
    </source>
</evidence>
<dbReference type="PROSITE" id="PS50106">
    <property type="entry name" value="PDZ"/>
    <property type="match status" value="1"/>
</dbReference>
<feature type="region of interest" description="Disordered" evidence="10">
    <location>
        <begin position="213"/>
        <end position="239"/>
    </location>
</feature>
<feature type="compositionally biased region" description="Basic and acidic residues" evidence="10">
    <location>
        <begin position="1191"/>
        <end position="1201"/>
    </location>
</feature>
<feature type="region of interest" description="Disordered" evidence="10">
    <location>
        <begin position="695"/>
        <end position="820"/>
    </location>
</feature>
<comment type="subcellular location">
    <subcellularLocation>
        <location evidence="1">Cytoplasm</location>
        <location evidence="1">Cytoskeleton</location>
    </subcellularLocation>
</comment>
<sequence>MMRTTENFEETAATLNPNRTPKGRYIYLEAFLQGGAPWGFTLKGGLEHGEPLIISKIEEGGKADLVSSKLRAGDEVVHINEVVLSSSRREAVSLVKGSYKTLRLVVRRDACADPGPAGTGTSDSGPEHLASHPQHRKAAWSGGAKLRPKHRRSDPAGRPHSWHLTKFGENQPDASMMQITPGTIGAPWPQRYHSSSSTSDLSNFDHAYLRRSPDHCSSQGSMESLEPSGGYPPCHLLSPAKSTGSIDQLSHLHNKRDSAYSSFSTSSSILEYPPPGISGRERSGSMDTTYARGGLLEGMRQADIRYVKTVYDPRRGISAEYEVNSSALLLQGREARASADGQGYDKWHNVPRGRGAPPPSWSQQCPSALETATPNLPPKVGAPLPPARSDSYTAFRQRERPSSWSSLDQKRFCRPQANPAGSLKSPFIEEQLHTVLEKSPENSPPAKPKHSYPQKAQPGQPLLPTGIYPVPSLEPHFAQVPQPSVSSNGTLYPALAKESGYRAPHGACDKMATFDENGNQNGSSRPGFAFYQPLEHDSVSPGERKPETSARCVPYKVHFPSVPENEEDTSLQRQLTPLRGNSPHPNERRSTHSNKPYSSYHSLRSPQAWQVGEDKRSSRPSEPWEGDLHEDHNANLQQKLERESLGQSLSNNFGRTKSGFSSLQNIPESLRGQSSLELGGGAQEGYLEGWSTSVVNSRVEDSGRKAVADHKSQLDRPVSYPRPEARTSALASFPSSDPRYEEPPSPPHQQTSSLGRRRLSSSSTSALQGFQYGKPHCSVLEKVSKIEQREQGSQRPPSVSSSSYGHNYKPNSRTLATSNTFGNDFEETKANVRFSESTEPIGNGEQHFKNEEPKLEEVSWQPYGQQLRRGADVGRGPQLHGSEPPRRDPHLLRSQSTFQLFGEAEKEPVWLDERPGTPESPVLDAPFSRAYRNSIKDAQSRVLGATSFRRRDLELGTPATSRPWRPRPASAHVGLRSPEAAASASPHTPRERHSVTPAEDDPARPAPPAARRGPRRRLTPEQKKRSYSEPEKMNEVGISEEAEPAPSSPQRKGLRFPESTVADRRRIFERDGKACSTLSLSGPELKQFQQSALADYIQRKTGKRPSSAAGCGLQEPGLLRERAQSTYLQPGPAAPEGPSLASASSLCSLRESSLQPRREAVLLPAAAVGSAGESPRAPRDRSSSFAGGRLLGERRRGDQAPREQLGGASNCGPMSTQRVDRAPGEPSTWGSAAKRAGKCMSAEDLLERSDVLAVPVHVRSRSSPTADKKLQDVVLGESNSFGLVKDPCYLAGPGSRSLSCSERGHEDMPLLKHHPSPRWGGPGCKAVGGASVPSKCPGPLDPQRQASRTMPCPGLLPTGMPGHLTDTRAAPLTPLGSALPSPAPLSSQAATDQPTGRDGPMGQQPLPPYTQAVTHRSDGHGLVQPASPRGHEPNSPEHGMEEATRRRVSLAQRPAPPRVKWAHAVREDSLPEDSSSPEFANLKHYKTRQAPPSSSSTLEDTPLGTPSTPGRLSLRISESVLQASPPPREDYDDEVFVKDLYPNATSSPTFDLPPPPPPPLSQDTPVNSLDDFPPPPPQAMYEAELVGEDYKEPCTSSSKFAKVTVAKERPIPGTVHLVGSPIPASRSQTSIKVSEANETNPPSSMGALPQPDGALGKQPSPGQPPPIHDPVCGTQGLEKNVSSGPQKTSEDLRTEALAKEIVHQDKSLADILDPDSRMKTTMDLMEGLFPRDVNLLKENSIKRKAMQRTVNCAEYEGKRSEDKEAVGMLVTCPAYYSVSAPKAELLNKIKDMPEEANEGEEPVDVNEKKAELIGSLTHKLEALQEAKGSLLMDIKLNNALGEEVEALISELCKPNEFDKYKMFIGDLDKVVNLLLSLSGRLARVENVLSGLSEDASNEERSSLNEKRKVLAGQHEDARELKENLDRRERVVLDILANYLSEEQLQDYQHFVKMKSTLLIEQRKLDDKIKLGQEQVKCLLESLPSDFIPKAGALALPPDLESEMAPAGGCTVSGVFPTLTSPL</sequence>
<feature type="compositionally biased region" description="Basic and acidic residues" evidence="10">
    <location>
        <begin position="904"/>
        <end position="916"/>
    </location>
</feature>
<dbReference type="KEGG" id="oro:101377225"/>
<evidence type="ECO:0000256" key="9">
    <source>
        <dbReference type="PROSITE-ProRule" id="PRU00637"/>
    </source>
</evidence>
<feature type="compositionally biased region" description="Low complexity" evidence="10">
    <location>
        <begin position="1369"/>
        <end position="1390"/>
    </location>
</feature>
<dbReference type="STRING" id="9708.A0A2U3WD04"/>
<feature type="region of interest" description="Disordered" evidence="10">
    <location>
        <begin position="512"/>
        <end position="666"/>
    </location>
</feature>
<feature type="region of interest" description="Disordered" evidence="10">
    <location>
        <begin position="1098"/>
        <end position="1144"/>
    </location>
</feature>
<feature type="compositionally biased region" description="Basic and acidic residues" evidence="10">
    <location>
        <begin position="782"/>
        <end position="792"/>
    </location>
</feature>
<evidence type="ECO:0000256" key="1">
    <source>
        <dbReference type="ARBA" id="ARBA00004245"/>
    </source>
</evidence>
<evidence type="ECO:0000313" key="15">
    <source>
        <dbReference type="RefSeq" id="XP_004406381.1"/>
    </source>
</evidence>
<dbReference type="InterPro" id="IPR001478">
    <property type="entry name" value="PDZ"/>
</dbReference>
<dbReference type="CTD" id="57619"/>
<feature type="region of interest" description="Disordered" evidence="10">
    <location>
        <begin position="836"/>
        <end position="890"/>
    </location>
</feature>
<name>A0A2U3WD04_ODORO</name>
<gene>
    <name evidence="15" type="primary">SHROOM3</name>
</gene>
<comment type="similarity">
    <text evidence="2">Belongs to the shroom family.</text>
</comment>
<dbReference type="PANTHER" id="PTHR15012">
    <property type="entry name" value="APICAL PROTEIN/SHROOM-RELATED"/>
    <property type="match status" value="1"/>
</dbReference>
<keyword evidence="4" id="KW-0963">Cytoplasm</keyword>
<dbReference type="Proteomes" id="UP000245340">
    <property type="component" value="Unplaced"/>
</dbReference>
<evidence type="ECO:0000256" key="6">
    <source>
        <dbReference type="ARBA" id="ARBA00022701"/>
    </source>
</evidence>
<feature type="domain" description="PDZ" evidence="11">
    <location>
        <begin position="25"/>
        <end position="110"/>
    </location>
</feature>
<feature type="compositionally biased region" description="Basic and acidic residues" evidence="10">
    <location>
        <begin position="846"/>
        <end position="857"/>
    </location>
</feature>
<proteinExistence type="inferred from homology"/>
<dbReference type="PANTHER" id="PTHR15012:SF33">
    <property type="entry name" value="PROTEIN SHROOM3"/>
    <property type="match status" value="1"/>
</dbReference>
<evidence type="ECO:0000259" key="12">
    <source>
        <dbReference type="PROSITE" id="PS51306"/>
    </source>
</evidence>
<feature type="region of interest" description="Disordered" evidence="10">
    <location>
        <begin position="263"/>
        <end position="289"/>
    </location>
</feature>
<evidence type="ECO:0000259" key="11">
    <source>
        <dbReference type="PROSITE" id="PS50106"/>
    </source>
</evidence>
<keyword evidence="8" id="KW-0206">Cytoskeleton</keyword>
<feature type="compositionally biased region" description="Pro residues" evidence="10">
    <location>
        <begin position="1551"/>
        <end position="1560"/>
    </location>
</feature>
<evidence type="ECO:0000256" key="7">
    <source>
        <dbReference type="ARBA" id="ARBA00023203"/>
    </source>
</evidence>
<feature type="compositionally biased region" description="Basic and acidic residues" evidence="10">
    <location>
        <begin position="534"/>
        <end position="548"/>
    </location>
</feature>
<dbReference type="GO" id="GO:0030864">
    <property type="term" value="C:cortical actin cytoskeleton"/>
    <property type="evidence" value="ECO:0007669"/>
    <property type="project" value="TreeGrafter"/>
</dbReference>
<feature type="region of interest" description="Disordered" evidence="10">
    <location>
        <begin position="437"/>
        <end position="463"/>
    </location>
</feature>
<keyword evidence="14" id="KW-1185">Reference proteome</keyword>
<dbReference type="InterPro" id="IPR036034">
    <property type="entry name" value="PDZ_sf"/>
</dbReference>
<evidence type="ECO:0000256" key="2">
    <source>
        <dbReference type="ARBA" id="ARBA00006469"/>
    </source>
</evidence>
<evidence type="ECO:0000259" key="13">
    <source>
        <dbReference type="PROSITE" id="PS51307"/>
    </source>
</evidence>
<feature type="compositionally biased region" description="Polar residues" evidence="10">
    <location>
        <begin position="1625"/>
        <end position="1643"/>
    </location>
</feature>
<dbReference type="SUPFAM" id="SSF50156">
    <property type="entry name" value="PDZ domain-like"/>
    <property type="match status" value="1"/>
</dbReference>
<keyword evidence="7 9" id="KW-0009">Actin-binding</keyword>
<dbReference type="Pfam" id="PF00595">
    <property type="entry name" value="PDZ"/>
    <property type="match status" value="1"/>
</dbReference>
<dbReference type="InterPro" id="IPR027685">
    <property type="entry name" value="Shroom_fam"/>
</dbReference>
<evidence type="ECO:0000256" key="8">
    <source>
        <dbReference type="ARBA" id="ARBA00023212"/>
    </source>
</evidence>
<dbReference type="InterPro" id="IPR014800">
    <property type="entry name" value="ASD1_dom"/>
</dbReference>
<evidence type="ECO:0000256" key="10">
    <source>
        <dbReference type="SAM" id="MobiDB-lite"/>
    </source>
</evidence>
<dbReference type="GO" id="GO:0005874">
    <property type="term" value="C:microtubule"/>
    <property type="evidence" value="ECO:0007669"/>
    <property type="project" value="UniProtKB-KW"/>
</dbReference>
<accession>A0A2U3WD04</accession>
<dbReference type="InParanoid" id="A0A2U3WD04"/>
<dbReference type="PROSITE" id="PS51307">
    <property type="entry name" value="ASD2"/>
    <property type="match status" value="1"/>
</dbReference>
<dbReference type="PROSITE" id="PS51306">
    <property type="entry name" value="ASD1"/>
    <property type="match status" value="1"/>
</dbReference>
<dbReference type="Pfam" id="PF08687">
    <property type="entry name" value="ASD2"/>
    <property type="match status" value="1"/>
</dbReference>
<feature type="region of interest" description="Disordered" evidence="10">
    <location>
        <begin position="904"/>
        <end position="1064"/>
    </location>
</feature>
<dbReference type="Gene3D" id="6.10.250.3120">
    <property type="match status" value="1"/>
</dbReference>
<feature type="region of interest" description="Disordered" evidence="10">
    <location>
        <begin position="1167"/>
        <end position="1234"/>
    </location>
</feature>
<feature type="domain" description="ASD1" evidence="12">
    <location>
        <begin position="935"/>
        <end position="1037"/>
    </location>
</feature>
<evidence type="ECO:0000256" key="5">
    <source>
        <dbReference type="ARBA" id="ARBA00022553"/>
    </source>
</evidence>
<dbReference type="Pfam" id="PF08688">
    <property type="entry name" value="ASD1"/>
    <property type="match status" value="1"/>
</dbReference>
<feature type="compositionally biased region" description="Polar residues" evidence="10">
    <location>
        <begin position="645"/>
        <end position="666"/>
    </location>
</feature>
<feature type="compositionally biased region" description="Basic and acidic residues" evidence="10">
    <location>
        <begin position="1429"/>
        <end position="1445"/>
    </location>
</feature>
<organism evidence="14 15">
    <name type="scientific">Odobenus rosmarus divergens</name>
    <name type="common">Pacific walrus</name>
    <dbReference type="NCBI Taxonomy" id="9708"/>
    <lineage>
        <taxon>Eukaryota</taxon>
        <taxon>Metazoa</taxon>
        <taxon>Chordata</taxon>
        <taxon>Craniata</taxon>
        <taxon>Vertebrata</taxon>
        <taxon>Euteleostomi</taxon>
        <taxon>Mammalia</taxon>
        <taxon>Eutheria</taxon>
        <taxon>Laurasiatheria</taxon>
        <taxon>Carnivora</taxon>
        <taxon>Caniformia</taxon>
        <taxon>Pinnipedia</taxon>
        <taxon>Odobenidae</taxon>
        <taxon>Odobenus</taxon>
    </lineage>
</organism>
<dbReference type="SMART" id="SM00228">
    <property type="entry name" value="PDZ"/>
    <property type="match status" value="1"/>
</dbReference>
<feature type="compositionally biased region" description="Polar residues" evidence="10">
    <location>
        <begin position="1490"/>
        <end position="1510"/>
    </location>
</feature>
<evidence type="ECO:0000256" key="4">
    <source>
        <dbReference type="ARBA" id="ARBA00022490"/>
    </source>
</evidence>
<dbReference type="CDD" id="cd06750">
    <property type="entry name" value="PDZ_shroom2_3_4-like"/>
    <property type="match status" value="1"/>
</dbReference>
<dbReference type="GO" id="GO:0005912">
    <property type="term" value="C:adherens junction"/>
    <property type="evidence" value="ECO:0007669"/>
    <property type="project" value="TreeGrafter"/>
</dbReference>
<feature type="region of interest" description="Disordered" evidence="10">
    <location>
        <begin position="1335"/>
        <end position="1580"/>
    </location>
</feature>
<feature type="compositionally biased region" description="Polar residues" evidence="10">
    <location>
        <begin position="809"/>
        <end position="820"/>
    </location>
</feature>
<dbReference type="OrthoDB" id="10063560at2759"/>
<dbReference type="FunFam" id="2.30.42.10:FF:000100">
    <property type="entry name" value="Shroom family member 2"/>
    <property type="match status" value="1"/>
</dbReference>
<dbReference type="GO" id="GO:0007015">
    <property type="term" value="P:actin filament organization"/>
    <property type="evidence" value="ECO:0007669"/>
    <property type="project" value="TreeGrafter"/>
</dbReference>
<feature type="compositionally biased region" description="Polar residues" evidence="10">
    <location>
        <begin position="361"/>
        <end position="374"/>
    </location>
</feature>
<feature type="region of interest" description="Disordered" evidence="10">
    <location>
        <begin position="1613"/>
        <end position="1690"/>
    </location>
</feature>
<feature type="compositionally biased region" description="Basic and acidic residues" evidence="10">
    <location>
        <begin position="698"/>
        <end position="714"/>
    </location>
</feature>